<dbReference type="Proteomes" id="UP000286806">
    <property type="component" value="Unassembled WGS sequence"/>
</dbReference>
<evidence type="ECO:0000256" key="13">
    <source>
        <dbReference type="ARBA" id="ARBA00023136"/>
    </source>
</evidence>
<keyword evidence="3" id="KW-0813">Transport</keyword>
<evidence type="ECO:0000256" key="12">
    <source>
        <dbReference type="ARBA" id="ARBA00023063"/>
    </source>
</evidence>
<evidence type="ECO:0000259" key="18">
    <source>
        <dbReference type="Pfam" id="PF02665"/>
    </source>
</evidence>
<dbReference type="Pfam" id="PF02665">
    <property type="entry name" value="Nitrate_red_gam"/>
    <property type="match status" value="1"/>
</dbReference>
<dbReference type="GO" id="GO:0009055">
    <property type="term" value="F:electron transfer activity"/>
    <property type="evidence" value="ECO:0007669"/>
    <property type="project" value="TreeGrafter"/>
</dbReference>
<dbReference type="Gene3D" id="1.20.950.20">
    <property type="entry name" value="Transmembrane di-heme cytochromes, Chain C"/>
    <property type="match status" value="1"/>
</dbReference>
<proteinExistence type="predicted"/>
<reference evidence="19 20" key="1">
    <citation type="journal article" date="2019" name="Front. Microbiol.">
        <title>Genomes of Neutrophilic Sulfur-Oxidizing Chemolithoautotrophs Representing 9 Proteobacterial Species From 8 Genera.</title>
        <authorList>
            <person name="Watanabe T."/>
            <person name="Kojima H."/>
            <person name="Umezawa K."/>
            <person name="Hori C."/>
            <person name="Takasuka T.E."/>
            <person name="Kato Y."/>
            <person name="Fukui M."/>
        </authorList>
    </citation>
    <scope>NUCLEOTIDE SEQUENCE [LARGE SCALE GENOMIC DNA]</scope>
    <source>
        <strain evidence="19 20">TTN</strain>
    </source>
</reference>
<dbReference type="GO" id="GO:0160182">
    <property type="term" value="F:nitrate reductase (quinone) activity"/>
    <property type="evidence" value="ECO:0007669"/>
    <property type="project" value="UniProtKB-EC"/>
</dbReference>
<keyword evidence="10" id="KW-0560">Oxidoreductase</keyword>
<evidence type="ECO:0000256" key="5">
    <source>
        <dbReference type="ARBA" id="ARBA00022617"/>
    </source>
</evidence>
<comment type="subcellular location">
    <subcellularLocation>
        <location evidence="1">Cell membrane</location>
        <topology evidence="1">Multi-pass membrane protein</topology>
    </subcellularLocation>
</comment>
<evidence type="ECO:0000256" key="15">
    <source>
        <dbReference type="ARBA" id="ARBA00063882"/>
    </source>
</evidence>
<organism evidence="19 20">
    <name type="scientific">Sulfuriferula multivorans</name>
    <dbReference type="NCBI Taxonomy" id="1559896"/>
    <lineage>
        <taxon>Bacteria</taxon>
        <taxon>Pseudomonadati</taxon>
        <taxon>Pseudomonadota</taxon>
        <taxon>Betaproteobacteria</taxon>
        <taxon>Nitrosomonadales</taxon>
        <taxon>Sulfuricellaceae</taxon>
        <taxon>Sulfuriferula</taxon>
    </lineage>
</organism>
<comment type="catalytic activity">
    <reaction evidence="14">
        <text>nitrate + a quinol = a quinone + nitrite + H2O</text>
        <dbReference type="Rhea" id="RHEA:56144"/>
        <dbReference type="ChEBI" id="CHEBI:15377"/>
        <dbReference type="ChEBI" id="CHEBI:16301"/>
        <dbReference type="ChEBI" id="CHEBI:17632"/>
        <dbReference type="ChEBI" id="CHEBI:24646"/>
        <dbReference type="ChEBI" id="CHEBI:132124"/>
        <dbReference type="EC" id="1.7.5.1"/>
    </reaction>
</comment>
<dbReference type="GO" id="GO:0042128">
    <property type="term" value="P:nitrate assimilation"/>
    <property type="evidence" value="ECO:0007669"/>
    <property type="project" value="UniProtKB-KW"/>
</dbReference>
<feature type="transmembrane region" description="Helical" evidence="17">
    <location>
        <begin position="54"/>
        <end position="77"/>
    </location>
</feature>
<keyword evidence="6 17" id="KW-0812">Transmembrane</keyword>
<dbReference type="FunFam" id="1.20.950.20:FF:000001">
    <property type="entry name" value="Respiratory nitrate reductase subunit gamma"/>
    <property type="match status" value="1"/>
</dbReference>
<dbReference type="GO" id="GO:0020037">
    <property type="term" value="F:heme binding"/>
    <property type="evidence" value="ECO:0007669"/>
    <property type="project" value="TreeGrafter"/>
</dbReference>
<evidence type="ECO:0000256" key="2">
    <source>
        <dbReference type="ARBA" id="ARBA00012500"/>
    </source>
</evidence>
<evidence type="ECO:0000256" key="9">
    <source>
        <dbReference type="ARBA" id="ARBA00022989"/>
    </source>
</evidence>
<evidence type="ECO:0000256" key="16">
    <source>
        <dbReference type="PIRSR" id="PIRSR603816-1"/>
    </source>
</evidence>
<dbReference type="RefSeq" id="WP_124703792.1">
    <property type="nucleotide sequence ID" value="NZ_BGOW01000003.1"/>
</dbReference>
<dbReference type="InterPro" id="IPR023234">
    <property type="entry name" value="NarG-like_domain"/>
</dbReference>
<feature type="transmembrane region" description="Helical" evidence="17">
    <location>
        <begin position="89"/>
        <end position="110"/>
    </location>
</feature>
<dbReference type="InterPro" id="IPR036197">
    <property type="entry name" value="NarG-like_sf"/>
</dbReference>
<dbReference type="InterPro" id="IPR003816">
    <property type="entry name" value="Nitrate_red_gam"/>
</dbReference>
<feature type="domain" description="NarG-like" evidence="18">
    <location>
        <begin position="5"/>
        <end position="227"/>
    </location>
</feature>
<protein>
    <recommendedName>
        <fullName evidence="2">nitrate reductase (quinone)</fullName>
        <ecNumber evidence="2">1.7.5.1</ecNumber>
    </recommendedName>
</protein>
<keyword evidence="11 16" id="KW-0408">Iron</keyword>
<dbReference type="AlphaFoldDB" id="A0A401JBG3"/>
<evidence type="ECO:0000256" key="11">
    <source>
        <dbReference type="ARBA" id="ARBA00023004"/>
    </source>
</evidence>
<evidence type="ECO:0000256" key="14">
    <source>
        <dbReference type="ARBA" id="ARBA00048294"/>
    </source>
</evidence>
<feature type="transmembrane region" description="Helical" evidence="17">
    <location>
        <begin position="6"/>
        <end position="26"/>
    </location>
</feature>
<feature type="transmembrane region" description="Helical" evidence="17">
    <location>
        <begin position="177"/>
        <end position="199"/>
    </location>
</feature>
<dbReference type="GO" id="GO:0005886">
    <property type="term" value="C:plasma membrane"/>
    <property type="evidence" value="ECO:0007669"/>
    <property type="project" value="UniProtKB-SubCell"/>
</dbReference>
<accession>A0A401JBG3</accession>
<evidence type="ECO:0000313" key="19">
    <source>
        <dbReference type="EMBL" id="GBL44973.1"/>
    </source>
</evidence>
<evidence type="ECO:0000256" key="8">
    <source>
        <dbReference type="ARBA" id="ARBA00022982"/>
    </source>
</evidence>
<dbReference type="GO" id="GO:0019645">
    <property type="term" value="P:anaerobic electron transport chain"/>
    <property type="evidence" value="ECO:0007669"/>
    <property type="project" value="UniProtKB-ARBA"/>
</dbReference>
<comment type="subunit">
    <text evidence="15">Dimer of heterotrimers each composed of an alpha, a beta and a gamma chain. Alpha and beta are catalytic chains; gamma chains are involved in binding the enzyme complex to the cytoplasmic membrane.</text>
</comment>
<dbReference type="EMBL" id="BGOW01000003">
    <property type="protein sequence ID" value="GBL44973.1"/>
    <property type="molecule type" value="Genomic_DNA"/>
</dbReference>
<gene>
    <name evidence="19" type="ORF">SFMTTN_0774</name>
</gene>
<evidence type="ECO:0000256" key="10">
    <source>
        <dbReference type="ARBA" id="ARBA00023002"/>
    </source>
</evidence>
<dbReference type="OrthoDB" id="9788113at2"/>
<dbReference type="InterPro" id="IPR051936">
    <property type="entry name" value="Heme-iron_electron_transfer"/>
</dbReference>
<comment type="caution">
    <text evidence="19">The sequence shown here is derived from an EMBL/GenBank/DDBJ whole genome shotgun (WGS) entry which is preliminary data.</text>
</comment>
<dbReference type="PANTHER" id="PTHR30598:SF3">
    <property type="entry name" value="RESPIRATORY NITRATE REDUCTASE 1 GAMMA CHAIN"/>
    <property type="match status" value="1"/>
</dbReference>
<feature type="binding site" description="axial binding residue" evidence="16">
    <location>
        <position position="188"/>
    </location>
    <ligand>
        <name>heme b</name>
        <dbReference type="ChEBI" id="CHEBI:60344"/>
        <label>1</label>
    </ligand>
    <ligandPart>
        <name>Fe</name>
        <dbReference type="ChEBI" id="CHEBI:18248"/>
    </ligandPart>
</feature>
<evidence type="ECO:0000256" key="3">
    <source>
        <dbReference type="ARBA" id="ARBA00022448"/>
    </source>
</evidence>
<name>A0A401JBG3_9PROT</name>
<evidence type="ECO:0000313" key="20">
    <source>
        <dbReference type="Proteomes" id="UP000286806"/>
    </source>
</evidence>
<evidence type="ECO:0000256" key="1">
    <source>
        <dbReference type="ARBA" id="ARBA00004651"/>
    </source>
</evidence>
<feature type="binding site" description="axial binding residue" evidence="16">
    <location>
        <position position="66"/>
    </location>
    <ligand>
        <name>heme b</name>
        <dbReference type="ChEBI" id="CHEBI:60344"/>
        <label>2</label>
    </ligand>
    <ligandPart>
        <name>Fe</name>
        <dbReference type="ChEBI" id="CHEBI:18248"/>
    </ligandPart>
</feature>
<sequence length="228" mass="25810">MDYLNNLLFGIYPYVALAIFFLGSLIRFDREQYTWKSDSSQLLKRSQLRWGSNLFHIGILFLFFGHAVGLLTPHWLYESMGLTTEAKQLLAMISGGAAGLACLAGISLLLHRRLTEPRIRATSKPMDIIILLWVFVTLLLGLTTILFSAQHLDGADMLLLANWAQHIVTFRSGAAQFLLAVPLIFKIHLFFGMTLFLLFPFSRLVHVWSGFAAVAYLTRSYQVVRQRG</sequence>
<dbReference type="EC" id="1.7.5.1" evidence="2"/>
<dbReference type="PANTHER" id="PTHR30598">
    <property type="entry name" value="NITRATE REDUCTASE PRIVATE CHAPERONE, REDOX ENZYME MATURATION PROTEIN REMP FAMILY"/>
    <property type="match status" value="1"/>
</dbReference>
<feature type="binding site" description="axial binding residue" evidence="16">
    <location>
        <position position="56"/>
    </location>
    <ligand>
        <name>heme b</name>
        <dbReference type="ChEBI" id="CHEBI:60344"/>
        <label>1</label>
    </ligand>
    <ligandPart>
        <name>Fe</name>
        <dbReference type="ChEBI" id="CHEBI:18248"/>
    </ligandPart>
</feature>
<keyword evidence="7" id="KW-0479">Metal-binding</keyword>
<evidence type="ECO:0000256" key="17">
    <source>
        <dbReference type="SAM" id="Phobius"/>
    </source>
</evidence>
<evidence type="ECO:0000256" key="6">
    <source>
        <dbReference type="ARBA" id="ARBA00022692"/>
    </source>
</evidence>
<keyword evidence="5 16" id="KW-0349">Heme</keyword>
<feature type="transmembrane region" description="Helical" evidence="17">
    <location>
        <begin position="130"/>
        <end position="149"/>
    </location>
</feature>
<keyword evidence="13 17" id="KW-0472">Membrane</keyword>
<dbReference type="GO" id="GO:0046872">
    <property type="term" value="F:metal ion binding"/>
    <property type="evidence" value="ECO:0007669"/>
    <property type="project" value="UniProtKB-KW"/>
</dbReference>
<keyword evidence="8" id="KW-0249">Electron transport</keyword>
<evidence type="ECO:0000256" key="7">
    <source>
        <dbReference type="ARBA" id="ARBA00022723"/>
    </source>
</evidence>
<dbReference type="GO" id="GO:0009325">
    <property type="term" value="C:nitrate reductase complex"/>
    <property type="evidence" value="ECO:0007669"/>
    <property type="project" value="InterPro"/>
</dbReference>
<keyword evidence="12" id="KW-0534">Nitrate assimilation</keyword>
<evidence type="ECO:0000256" key="4">
    <source>
        <dbReference type="ARBA" id="ARBA00022475"/>
    </source>
</evidence>
<feature type="binding site" description="axial binding residue" evidence="16">
    <location>
        <position position="206"/>
    </location>
    <ligand>
        <name>heme b</name>
        <dbReference type="ChEBI" id="CHEBI:60344"/>
        <label>1</label>
    </ligand>
    <ligandPart>
        <name>Fe</name>
        <dbReference type="ChEBI" id="CHEBI:18248"/>
    </ligandPart>
</feature>
<keyword evidence="4" id="KW-1003">Cell membrane</keyword>
<dbReference type="NCBIfam" id="TIGR00351">
    <property type="entry name" value="narI"/>
    <property type="match status" value="1"/>
</dbReference>
<keyword evidence="9 17" id="KW-1133">Transmembrane helix</keyword>
<keyword evidence="20" id="KW-1185">Reference proteome</keyword>
<dbReference type="SUPFAM" id="SSF103501">
    <property type="entry name" value="Respiratory nitrate reductase 1 gamma chain"/>
    <property type="match status" value="1"/>
</dbReference>